<feature type="transmembrane region" description="Helical" evidence="1">
    <location>
        <begin position="21"/>
        <end position="44"/>
    </location>
</feature>
<accession>A0A074V7W8</accession>
<dbReference type="EMBL" id="AVQL01000456">
    <property type="protein sequence ID" value="KEP99891.1"/>
    <property type="molecule type" value="Genomic_DNA"/>
</dbReference>
<proteinExistence type="predicted"/>
<feature type="transmembrane region" description="Helical" evidence="1">
    <location>
        <begin position="50"/>
        <end position="70"/>
    </location>
</feature>
<keyword evidence="1" id="KW-0472">Membrane</keyword>
<name>A0A074V7W8_9NEIS</name>
<evidence type="ECO:0000313" key="3">
    <source>
        <dbReference type="Proteomes" id="UP000027644"/>
    </source>
</evidence>
<evidence type="ECO:0000256" key="1">
    <source>
        <dbReference type="SAM" id="Phobius"/>
    </source>
</evidence>
<evidence type="ECO:0000313" key="2">
    <source>
        <dbReference type="EMBL" id="KEP99891.1"/>
    </source>
</evidence>
<sequence length="178" mass="21562">MNDRSRYLQIMQEWHCCSNDYAYIYLFFTALSAYVCFIYLSNISFKDQDFFIISIALFAAVVTFIFWILYKTQRKNIKQINFSLKAIYIEEKKIDICHLKSITFINHVYSPYKGTTCKFCIKFTENPIIKEEIYFYMAFGKSFRRKYQYYDFKDRFITILETLAKERRELLKDSSKAI</sequence>
<gene>
    <name evidence="2" type="ORF">SASC598J21_023280</name>
</gene>
<keyword evidence="1" id="KW-0812">Transmembrane</keyword>
<organism evidence="2 3">
    <name type="scientific">Snodgrassella alvi SCGC AB-598-J21</name>
    <dbReference type="NCBI Taxonomy" id="1385367"/>
    <lineage>
        <taxon>Bacteria</taxon>
        <taxon>Pseudomonadati</taxon>
        <taxon>Pseudomonadota</taxon>
        <taxon>Betaproteobacteria</taxon>
        <taxon>Neisseriales</taxon>
        <taxon>Neisseriaceae</taxon>
        <taxon>Snodgrassella</taxon>
    </lineage>
</organism>
<keyword evidence="1" id="KW-1133">Transmembrane helix</keyword>
<dbReference type="AlphaFoldDB" id="A0A074V7W8"/>
<comment type="caution">
    <text evidence="2">The sequence shown here is derived from an EMBL/GenBank/DDBJ whole genome shotgun (WGS) entry which is preliminary data.</text>
</comment>
<protein>
    <submittedName>
        <fullName evidence="2">Uncharacterized protein</fullName>
    </submittedName>
</protein>
<dbReference type="Proteomes" id="UP000027644">
    <property type="component" value="Unassembled WGS sequence"/>
</dbReference>
<reference evidence="2 3" key="1">
    <citation type="journal article" date="2014" name="PLoS Genet.">
        <title>Hidden diversity in honey bee gut symbionts detected by single-cell genomics.</title>
        <authorList>
            <person name="Engel P."/>
            <person name="Stepanauskas R."/>
            <person name="Moran N."/>
        </authorList>
    </citation>
    <scope>NUCLEOTIDE SEQUENCE [LARGE SCALE GENOMIC DNA]</scope>
    <source>
        <strain evidence="2 3">SCGC AB-598-J21</strain>
    </source>
</reference>